<dbReference type="CDD" id="cd01284">
    <property type="entry name" value="Riboflavin_deaminase-reductase"/>
    <property type="match status" value="1"/>
</dbReference>
<keyword evidence="9 14" id="KW-0521">NADP</keyword>
<evidence type="ECO:0000256" key="8">
    <source>
        <dbReference type="ARBA" id="ARBA00022833"/>
    </source>
</evidence>
<dbReference type="InterPro" id="IPR024072">
    <property type="entry name" value="DHFR-like_dom_sf"/>
</dbReference>
<keyword evidence="10 14" id="KW-0560">Oxidoreductase</keyword>
<dbReference type="Pfam" id="PF00383">
    <property type="entry name" value="dCMP_cyt_deam_1"/>
    <property type="match status" value="1"/>
</dbReference>
<dbReference type="InterPro" id="IPR002734">
    <property type="entry name" value="RibDG_C"/>
</dbReference>
<evidence type="ECO:0000256" key="4">
    <source>
        <dbReference type="ARBA" id="ARBA00005259"/>
    </source>
</evidence>
<dbReference type="SUPFAM" id="SSF53927">
    <property type="entry name" value="Cytidine deaminase-like"/>
    <property type="match status" value="1"/>
</dbReference>
<evidence type="ECO:0000313" key="16">
    <source>
        <dbReference type="EMBL" id="WAW15837.1"/>
    </source>
</evidence>
<dbReference type="InterPro" id="IPR050765">
    <property type="entry name" value="Riboflavin_Biosynth_HTPR"/>
</dbReference>
<reference evidence="16" key="1">
    <citation type="submission" date="2022-12" db="EMBL/GenBank/DDBJ databases">
        <title>Peptostreptococcus.</title>
        <authorList>
            <person name="Lee S.H."/>
        </authorList>
    </citation>
    <scope>NUCLEOTIDE SEQUENCE</scope>
    <source>
        <strain evidence="16">CBA3647</strain>
    </source>
</reference>
<keyword evidence="11" id="KW-0511">Multifunctional enzyme</keyword>
<dbReference type="InterPro" id="IPR002125">
    <property type="entry name" value="CMP_dCMP_dom"/>
</dbReference>
<comment type="catalytic activity">
    <reaction evidence="12 14">
        <text>5-amino-6-(5-phospho-D-ribitylamino)uracil + NADP(+) = 5-amino-6-(5-phospho-D-ribosylamino)uracil + NADPH + H(+)</text>
        <dbReference type="Rhea" id="RHEA:17845"/>
        <dbReference type="ChEBI" id="CHEBI:15378"/>
        <dbReference type="ChEBI" id="CHEBI:57783"/>
        <dbReference type="ChEBI" id="CHEBI:58349"/>
        <dbReference type="ChEBI" id="CHEBI:58421"/>
        <dbReference type="ChEBI" id="CHEBI:58453"/>
        <dbReference type="EC" id="1.1.1.193"/>
    </reaction>
</comment>
<dbReference type="PROSITE" id="PS51747">
    <property type="entry name" value="CYT_DCMP_DEAMINASES_2"/>
    <property type="match status" value="1"/>
</dbReference>
<dbReference type="Proteomes" id="UP001164187">
    <property type="component" value="Chromosome"/>
</dbReference>
<proteinExistence type="inferred from homology"/>
<feature type="domain" description="CMP/dCMP-type deaminase" evidence="15">
    <location>
        <begin position="1"/>
        <end position="123"/>
    </location>
</feature>
<evidence type="ECO:0000256" key="13">
    <source>
        <dbReference type="ARBA" id="ARBA00049886"/>
    </source>
</evidence>
<dbReference type="NCBIfam" id="TIGR00326">
    <property type="entry name" value="eubact_ribD"/>
    <property type="match status" value="1"/>
</dbReference>
<dbReference type="EMBL" id="CP114052">
    <property type="protein sequence ID" value="WAW15837.1"/>
    <property type="molecule type" value="Genomic_DNA"/>
</dbReference>
<dbReference type="RefSeq" id="WP_269312517.1">
    <property type="nucleotide sequence ID" value="NZ_CP114052.1"/>
</dbReference>
<evidence type="ECO:0000256" key="14">
    <source>
        <dbReference type="PIRNR" id="PIRNR006769"/>
    </source>
</evidence>
<sequence length="366" mass="40081">MLDEYYMNMAIDLAKKGIGKVNPNPLVGAVIVRDSEILSCGYHKGFGEYHAEREAINSAKVSLEGATIYVNLEPCCHHGKTPPCTDVIIESGIKKVVIGSLDPNLLVAGKGVKLLENAGIEVVCGVLEDECNKLNQVFFNYINKEKPYIILKYAMTMDGKIACYSGKSQWITGKIARNKVHEDRKKYMAIMVGIGTVLSDDPTLNCRCEDPVHPIRIICDSNLRIPIKSNIVKTSNDYKTIIVTKSKDVKKIKELEEYGCQILQQTNDGDSINLKSLIVELGKMGIDSIVIEGGSGLNWSALNSNIVDKVQIYIGNKIFGGLNAKSPVGGSGIENPNKAFNLSRPEITILGDDILLESEVFGCLQE</sequence>
<evidence type="ECO:0000313" key="17">
    <source>
        <dbReference type="Proteomes" id="UP001164187"/>
    </source>
</evidence>
<comment type="catalytic activity">
    <reaction evidence="13 14">
        <text>2,5-diamino-6-hydroxy-4-(5-phosphoribosylamino)-pyrimidine + H2O + H(+) = 5-amino-6-(5-phospho-D-ribosylamino)uracil + NH4(+)</text>
        <dbReference type="Rhea" id="RHEA:21868"/>
        <dbReference type="ChEBI" id="CHEBI:15377"/>
        <dbReference type="ChEBI" id="CHEBI:15378"/>
        <dbReference type="ChEBI" id="CHEBI:28938"/>
        <dbReference type="ChEBI" id="CHEBI:58453"/>
        <dbReference type="ChEBI" id="CHEBI:58614"/>
        <dbReference type="EC" id="3.5.4.26"/>
    </reaction>
</comment>
<protein>
    <recommendedName>
        <fullName evidence="14">Riboflavin biosynthesis protein RibD</fullName>
    </recommendedName>
    <domain>
        <recommendedName>
            <fullName evidence="14">Diaminohydroxyphosphoribosylaminopyrimidine deaminase</fullName>
            <shortName evidence="14">DRAP deaminase</shortName>
            <ecNumber evidence="14">3.5.4.26</ecNumber>
        </recommendedName>
        <alternativeName>
            <fullName evidence="14">Riboflavin-specific deaminase</fullName>
        </alternativeName>
    </domain>
    <domain>
        <recommendedName>
            <fullName evidence="14">5-amino-6-(5-phosphoribosylamino)uracil reductase</fullName>
            <ecNumber evidence="14">1.1.1.193</ecNumber>
        </recommendedName>
        <alternativeName>
            <fullName evidence="14">HTP reductase</fullName>
        </alternativeName>
    </domain>
</protein>
<dbReference type="InterPro" id="IPR016192">
    <property type="entry name" value="APOBEC/CMP_deaminase_Zn-bd"/>
</dbReference>
<dbReference type="InterPro" id="IPR016193">
    <property type="entry name" value="Cytidine_deaminase-like"/>
</dbReference>
<dbReference type="EC" id="1.1.1.193" evidence="14"/>
<evidence type="ECO:0000256" key="5">
    <source>
        <dbReference type="ARBA" id="ARBA00007417"/>
    </source>
</evidence>
<evidence type="ECO:0000259" key="15">
    <source>
        <dbReference type="PROSITE" id="PS51747"/>
    </source>
</evidence>
<evidence type="ECO:0000256" key="2">
    <source>
        <dbReference type="ARBA" id="ARBA00004882"/>
    </source>
</evidence>
<comment type="cofactor">
    <cofactor evidence="14">
        <name>Zn(2+)</name>
        <dbReference type="ChEBI" id="CHEBI:29105"/>
    </cofactor>
    <text evidence="14">Binds 1 zinc ion.</text>
</comment>
<dbReference type="Gene3D" id="3.40.140.10">
    <property type="entry name" value="Cytidine Deaminase, domain 2"/>
    <property type="match status" value="1"/>
</dbReference>
<dbReference type="PANTHER" id="PTHR38011:SF7">
    <property type="entry name" value="2,5-DIAMINO-6-RIBOSYLAMINO-4(3H)-PYRIMIDINONE 5'-PHOSPHATE REDUCTASE"/>
    <property type="match status" value="1"/>
</dbReference>
<keyword evidence="6 14" id="KW-0686">Riboflavin biosynthesis</keyword>
<dbReference type="PANTHER" id="PTHR38011">
    <property type="entry name" value="DIHYDROFOLATE REDUCTASE FAMILY PROTEIN (AFU_ORTHOLOGUE AFUA_8G06820)"/>
    <property type="match status" value="1"/>
</dbReference>
<gene>
    <name evidence="16" type="primary">ribD</name>
    <name evidence="16" type="ORF">O0R46_01455</name>
</gene>
<dbReference type="EC" id="3.5.4.26" evidence="14"/>
<evidence type="ECO:0000256" key="10">
    <source>
        <dbReference type="ARBA" id="ARBA00023002"/>
    </source>
</evidence>
<dbReference type="Gene3D" id="3.40.430.10">
    <property type="entry name" value="Dihydrofolate Reductase, subunit A"/>
    <property type="match status" value="1"/>
</dbReference>
<keyword evidence="8 14" id="KW-0862">Zinc</keyword>
<organism evidence="16 17">
    <name type="scientific">Peptostreptococcus equinus</name>
    <dbReference type="NCBI Taxonomy" id="3003601"/>
    <lineage>
        <taxon>Bacteria</taxon>
        <taxon>Bacillati</taxon>
        <taxon>Bacillota</taxon>
        <taxon>Clostridia</taxon>
        <taxon>Peptostreptococcales</taxon>
        <taxon>Peptostreptococcaceae</taxon>
        <taxon>Peptostreptococcus</taxon>
    </lineage>
</organism>
<evidence type="ECO:0000256" key="1">
    <source>
        <dbReference type="ARBA" id="ARBA00002151"/>
    </source>
</evidence>
<dbReference type="NCBIfam" id="TIGR00227">
    <property type="entry name" value="ribD_Cterm"/>
    <property type="match status" value="1"/>
</dbReference>
<keyword evidence="17" id="KW-1185">Reference proteome</keyword>
<comment type="similarity">
    <text evidence="4 14">In the N-terminal section; belongs to the cytidine and deoxycytidylate deaminase family.</text>
</comment>
<evidence type="ECO:0000256" key="9">
    <source>
        <dbReference type="ARBA" id="ARBA00022857"/>
    </source>
</evidence>
<dbReference type="GO" id="GO:0008835">
    <property type="term" value="F:diaminohydroxyphosphoribosylaminopyrimidine deaminase activity"/>
    <property type="evidence" value="ECO:0007669"/>
    <property type="project" value="UniProtKB-EC"/>
</dbReference>
<comment type="pathway">
    <text evidence="3 14">Cofactor biosynthesis; riboflavin biosynthesis; 5-amino-6-(D-ribitylamino)uracil from GTP: step 3/4.</text>
</comment>
<evidence type="ECO:0000256" key="6">
    <source>
        <dbReference type="ARBA" id="ARBA00022619"/>
    </source>
</evidence>
<dbReference type="InterPro" id="IPR011549">
    <property type="entry name" value="RibD_C"/>
</dbReference>
<evidence type="ECO:0000256" key="7">
    <source>
        <dbReference type="ARBA" id="ARBA00022723"/>
    </source>
</evidence>
<accession>A0ABY7JR43</accession>
<keyword evidence="14 16" id="KW-0378">Hydrolase</keyword>
<dbReference type="SUPFAM" id="SSF53597">
    <property type="entry name" value="Dihydrofolate reductase-like"/>
    <property type="match status" value="1"/>
</dbReference>
<name>A0ABY7JR43_9FIRM</name>
<comment type="pathway">
    <text evidence="2 14">Cofactor biosynthesis; riboflavin biosynthesis; 5-amino-6-(D-ribitylamino)uracil from GTP: step 2/4.</text>
</comment>
<comment type="function">
    <text evidence="1 14">Converts 2,5-diamino-6-(ribosylamino)-4(3h)-pyrimidinone 5'-phosphate into 5-amino-6-(ribosylamino)-2,4(1h,3h)-pyrimidinedione 5'-phosphate.</text>
</comment>
<dbReference type="Pfam" id="PF01872">
    <property type="entry name" value="RibD_C"/>
    <property type="match status" value="1"/>
</dbReference>
<dbReference type="PROSITE" id="PS00903">
    <property type="entry name" value="CYT_DCMP_DEAMINASES_1"/>
    <property type="match status" value="1"/>
</dbReference>
<comment type="similarity">
    <text evidence="5 14">In the C-terminal section; belongs to the HTP reductase family.</text>
</comment>
<dbReference type="InterPro" id="IPR004794">
    <property type="entry name" value="Eubact_RibD"/>
</dbReference>
<keyword evidence="7 14" id="KW-0479">Metal-binding</keyword>
<evidence type="ECO:0000256" key="3">
    <source>
        <dbReference type="ARBA" id="ARBA00004910"/>
    </source>
</evidence>
<evidence type="ECO:0000256" key="12">
    <source>
        <dbReference type="ARBA" id="ARBA00049861"/>
    </source>
</evidence>
<dbReference type="GO" id="GO:0008703">
    <property type="term" value="F:5-amino-6-(5-phosphoribosylamino)uracil reductase activity"/>
    <property type="evidence" value="ECO:0007669"/>
    <property type="project" value="UniProtKB-EC"/>
</dbReference>
<dbReference type="PIRSF" id="PIRSF006769">
    <property type="entry name" value="RibD"/>
    <property type="match status" value="1"/>
</dbReference>
<evidence type="ECO:0000256" key="11">
    <source>
        <dbReference type="ARBA" id="ARBA00023268"/>
    </source>
</evidence>